<evidence type="ECO:0000256" key="13">
    <source>
        <dbReference type="ARBA" id="ARBA00023237"/>
    </source>
</evidence>
<gene>
    <name evidence="17" type="ORF">SAMN04488135_102242</name>
</gene>
<dbReference type="SUPFAM" id="SSF56935">
    <property type="entry name" value="Porins"/>
    <property type="match status" value="1"/>
</dbReference>
<dbReference type="STRING" id="658167.SAMN04488135_102242"/>
<dbReference type="AlphaFoldDB" id="A0A1M5QEB7"/>
<dbReference type="FunFam" id="2.170.130.10:FF:000001">
    <property type="entry name" value="Catecholate siderophore TonB-dependent receptor"/>
    <property type="match status" value="1"/>
</dbReference>
<dbReference type="PROSITE" id="PS52016">
    <property type="entry name" value="TONB_DEPENDENT_REC_3"/>
    <property type="match status" value="1"/>
</dbReference>
<dbReference type="InterPro" id="IPR039426">
    <property type="entry name" value="TonB-dep_rcpt-like"/>
</dbReference>
<dbReference type="OrthoDB" id="127311at2"/>
<dbReference type="Gene3D" id="2.40.170.20">
    <property type="entry name" value="TonB-dependent receptor, beta-barrel domain"/>
    <property type="match status" value="1"/>
</dbReference>
<evidence type="ECO:0000256" key="15">
    <source>
        <dbReference type="RuleBase" id="RU003357"/>
    </source>
</evidence>
<protein>
    <submittedName>
        <fullName evidence="17">Iron complex outermembrane recepter protein</fullName>
    </submittedName>
</protein>
<comment type="subcellular location">
    <subcellularLocation>
        <location evidence="1 14">Cell outer membrane</location>
        <topology evidence="1 14">Multi-pass membrane protein</topology>
    </subcellularLocation>
</comment>
<evidence type="ECO:0000256" key="8">
    <source>
        <dbReference type="ARBA" id="ARBA00023004"/>
    </source>
</evidence>
<dbReference type="GO" id="GO:0009279">
    <property type="term" value="C:cell outer membrane"/>
    <property type="evidence" value="ECO:0007669"/>
    <property type="project" value="UniProtKB-SubCell"/>
</dbReference>
<dbReference type="RefSeq" id="WP_084135729.1">
    <property type="nucleotide sequence ID" value="NZ_FQXE01000002.1"/>
</dbReference>
<accession>A0A1M5QEB7</accession>
<evidence type="ECO:0000256" key="9">
    <source>
        <dbReference type="ARBA" id="ARBA00023065"/>
    </source>
</evidence>
<keyword evidence="7" id="KW-0732">Signal</keyword>
<evidence type="ECO:0000259" key="16">
    <source>
        <dbReference type="SMART" id="SM00965"/>
    </source>
</evidence>
<evidence type="ECO:0000256" key="10">
    <source>
        <dbReference type="ARBA" id="ARBA00023077"/>
    </source>
</evidence>
<evidence type="ECO:0000256" key="3">
    <source>
        <dbReference type="ARBA" id="ARBA00022448"/>
    </source>
</evidence>
<dbReference type="Proteomes" id="UP000184226">
    <property type="component" value="Unassembled WGS sequence"/>
</dbReference>
<dbReference type="GO" id="GO:0038023">
    <property type="term" value="F:signaling receptor activity"/>
    <property type="evidence" value="ECO:0007669"/>
    <property type="project" value="InterPro"/>
</dbReference>
<evidence type="ECO:0000256" key="11">
    <source>
        <dbReference type="ARBA" id="ARBA00023136"/>
    </source>
</evidence>
<keyword evidence="8" id="KW-0408">Iron</keyword>
<dbReference type="SMART" id="SM00965">
    <property type="entry name" value="STN"/>
    <property type="match status" value="1"/>
</dbReference>
<evidence type="ECO:0000313" key="17">
    <source>
        <dbReference type="EMBL" id="SHH12196.1"/>
    </source>
</evidence>
<dbReference type="InterPro" id="IPR012910">
    <property type="entry name" value="Plug_dom"/>
</dbReference>
<keyword evidence="18" id="KW-1185">Reference proteome</keyword>
<keyword evidence="6 14" id="KW-0812">Transmembrane</keyword>
<dbReference type="InterPro" id="IPR037066">
    <property type="entry name" value="Plug_dom_sf"/>
</dbReference>
<dbReference type="GO" id="GO:0015344">
    <property type="term" value="F:siderophore uptake transmembrane transporter activity"/>
    <property type="evidence" value="ECO:0007669"/>
    <property type="project" value="TreeGrafter"/>
</dbReference>
<keyword evidence="13 14" id="KW-0998">Cell outer membrane</keyword>
<evidence type="ECO:0000256" key="7">
    <source>
        <dbReference type="ARBA" id="ARBA00022729"/>
    </source>
</evidence>
<comment type="similarity">
    <text evidence="2 14 15">Belongs to the TonB-dependent receptor family.</text>
</comment>
<keyword evidence="11 14" id="KW-0472">Membrane</keyword>
<dbReference type="Pfam" id="PF07715">
    <property type="entry name" value="Plug"/>
    <property type="match status" value="1"/>
</dbReference>
<evidence type="ECO:0000256" key="1">
    <source>
        <dbReference type="ARBA" id="ARBA00004571"/>
    </source>
</evidence>
<dbReference type="InterPro" id="IPR036942">
    <property type="entry name" value="Beta-barrel_TonB_sf"/>
</dbReference>
<dbReference type="CDD" id="cd01347">
    <property type="entry name" value="ligand_gated_channel"/>
    <property type="match status" value="1"/>
</dbReference>
<keyword evidence="4 14" id="KW-1134">Transmembrane beta strand</keyword>
<keyword evidence="5" id="KW-0410">Iron transport</keyword>
<dbReference type="PANTHER" id="PTHR32552:SF68">
    <property type="entry name" value="FERRICHROME OUTER MEMBRANE TRANSPORTER_PHAGE RECEPTOR"/>
    <property type="match status" value="1"/>
</dbReference>
<dbReference type="GO" id="GO:0015891">
    <property type="term" value="P:siderophore transport"/>
    <property type="evidence" value="ECO:0007669"/>
    <property type="project" value="InterPro"/>
</dbReference>
<evidence type="ECO:0000256" key="4">
    <source>
        <dbReference type="ARBA" id="ARBA00022452"/>
    </source>
</evidence>
<dbReference type="InterPro" id="IPR011662">
    <property type="entry name" value="Secretin/TonB_short_N"/>
</dbReference>
<dbReference type="InterPro" id="IPR010105">
    <property type="entry name" value="TonB_sidphr_rcpt"/>
</dbReference>
<dbReference type="EMBL" id="FQXE01000002">
    <property type="protein sequence ID" value="SHH12196.1"/>
    <property type="molecule type" value="Genomic_DNA"/>
</dbReference>
<keyword evidence="9" id="KW-0406">Ion transport</keyword>
<sequence>MALPLAPTLPRLLPRTAAARRLPPLVRIALCAGLALGTLTAAPPSRAQARQQAQSQRDYDIPAGPLGSVLNQFAQGAGVELSAASALTQGKHSPGLHGRYSVQDGFLQIVQGQGLQVLRGPSGAYSLRAAPPSSLNRADVSTLAPVTVKAQRENPYGPVSGLVARRSATATKTDTPILEAPQTISVITRGQVEMQGAQTVNQALGYTSGVLPAFGGTDSRYDVVMARGGLFVRQYLDGIVLPFSAYSVAVPQFDPYMLERIEVLQGPSSGLFGQTSPGGILNMVSRRPQADPRHELWLQGGNLDAGKLALDSTGPLDADEKLLYRITGLVKSSDGVADHSNEKRTLIAPSFTWRPSADTSLTLLSHYQRDRVIPQYQGLPASGTLRYNPNGTLPRTRFAGEPSYERMDREQYAVGYAFEHRLDDIWSVRQNLRYTSVDIDARGTPGYALAADGRSLSRVATQGLGKGSILGIDTQAQAPFATGALNHTLIMGLDYVKQRDDYRFASAPAPSIDLYDPVYNVAIPDLIPRLSTLQTMRQTGLYMQDQARAGGWVFTAGGRFDRSEAETTDRMNQTGTPRRDEAFTGRLGVNYVFDTGIAPYASYSTSFEPVGGTDYAGKPFEPMKGKQVEVGVKYQPEGSETLLTLSAFQLTQENMLTPDNTPGRASFNTQAGEVKSRGINIEARAELRDGTDIIGAYAYTRSEITKANPSAAGLSLEGLPLPRVPRHMASLWINHEFGAAFLNGLSVGAGVRYIGANYADSPATIRLPGNTLWDAGVHYDLGRAGTQLSGYKLSLTASNLTDRNYVNYCLNELQCFYGQGRTVLLGLRKQW</sequence>
<dbReference type="FunFam" id="2.40.170.20:FF:000005">
    <property type="entry name" value="TonB-dependent siderophore receptor"/>
    <property type="match status" value="1"/>
</dbReference>
<dbReference type="PANTHER" id="PTHR32552">
    <property type="entry name" value="FERRICHROME IRON RECEPTOR-RELATED"/>
    <property type="match status" value="1"/>
</dbReference>
<dbReference type="Pfam" id="PF00593">
    <property type="entry name" value="TonB_dep_Rec_b-barrel"/>
    <property type="match status" value="1"/>
</dbReference>
<dbReference type="Gene3D" id="3.55.50.30">
    <property type="match status" value="1"/>
</dbReference>
<evidence type="ECO:0000256" key="2">
    <source>
        <dbReference type="ARBA" id="ARBA00009810"/>
    </source>
</evidence>
<reference evidence="17 18" key="1">
    <citation type="submission" date="2016-11" db="EMBL/GenBank/DDBJ databases">
        <authorList>
            <person name="Jaros S."/>
            <person name="Januszkiewicz K."/>
            <person name="Wedrychowicz H."/>
        </authorList>
    </citation>
    <scope>NUCLEOTIDE SEQUENCE [LARGE SCALE GENOMIC DNA]</scope>
    <source>
        <strain evidence="17 18">CGMCC 1.10190</strain>
    </source>
</reference>
<evidence type="ECO:0000313" key="18">
    <source>
        <dbReference type="Proteomes" id="UP000184226"/>
    </source>
</evidence>
<name>A0A1M5QEB7_9BURK</name>
<feature type="domain" description="Secretin/TonB short N-terminal" evidence="16">
    <location>
        <begin position="79"/>
        <end position="130"/>
    </location>
</feature>
<evidence type="ECO:0000256" key="12">
    <source>
        <dbReference type="ARBA" id="ARBA00023170"/>
    </source>
</evidence>
<keyword evidence="12" id="KW-0675">Receptor</keyword>
<evidence type="ECO:0000256" key="5">
    <source>
        <dbReference type="ARBA" id="ARBA00022496"/>
    </source>
</evidence>
<dbReference type="Gene3D" id="2.170.130.10">
    <property type="entry name" value="TonB-dependent receptor, plug domain"/>
    <property type="match status" value="1"/>
</dbReference>
<dbReference type="InterPro" id="IPR000531">
    <property type="entry name" value="Beta-barrel_TonB"/>
</dbReference>
<evidence type="ECO:0000256" key="14">
    <source>
        <dbReference type="PROSITE-ProRule" id="PRU01360"/>
    </source>
</evidence>
<organism evidence="17 18">
    <name type="scientific">Pollutimonas bauzanensis</name>
    <dbReference type="NCBI Taxonomy" id="658167"/>
    <lineage>
        <taxon>Bacteria</taxon>
        <taxon>Pseudomonadati</taxon>
        <taxon>Pseudomonadota</taxon>
        <taxon>Betaproteobacteria</taxon>
        <taxon>Burkholderiales</taxon>
        <taxon>Alcaligenaceae</taxon>
        <taxon>Pollutimonas</taxon>
    </lineage>
</organism>
<dbReference type="NCBIfam" id="TIGR01783">
    <property type="entry name" value="TonB-siderophor"/>
    <property type="match status" value="1"/>
</dbReference>
<proteinExistence type="inferred from homology"/>
<keyword evidence="3 14" id="KW-0813">Transport</keyword>
<keyword evidence="10 15" id="KW-0798">TonB box</keyword>
<evidence type="ECO:0000256" key="6">
    <source>
        <dbReference type="ARBA" id="ARBA00022692"/>
    </source>
</evidence>